<dbReference type="AlphaFoldDB" id="A0A5B0WQS6"/>
<comment type="catalytic activity">
    <reaction evidence="7">
        <text>a 2'-deoxyadenosine in DNA + S-adenosyl-L-methionine = an N(6)-methyl-2'-deoxyadenosine in DNA + S-adenosyl-L-homocysteine + H(+)</text>
        <dbReference type="Rhea" id="RHEA:15197"/>
        <dbReference type="Rhea" id="RHEA-COMP:12418"/>
        <dbReference type="Rhea" id="RHEA-COMP:12419"/>
        <dbReference type="ChEBI" id="CHEBI:15378"/>
        <dbReference type="ChEBI" id="CHEBI:57856"/>
        <dbReference type="ChEBI" id="CHEBI:59789"/>
        <dbReference type="ChEBI" id="CHEBI:90615"/>
        <dbReference type="ChEBI" id="CHEBI:90616"/>
        <dbReference type="EC" id="2.1.1.72"/>
    </reaction>
</comment>
<dbReference type="InterPro" id="IPR002052">
    <property type="entry name" value="DNA_methylase_N6_adenine_CS"/>
</dbReference>
<evidence type="ECO:0000259" key="9">
    <source>
        <dbReference type="Pfam" id="PF22837"/>
    </source>
</evidence>
<keyword evidence="12" id="KW-1185">Reference proteome</keyword>
<reference evidence="11 12" key="1">
    <citation type="submission" date="2015-09" db="EMBL/GenBank/DDBJ databases">
        <title>Draft genome sequence and assembly of Photorhabdus sp. VMG, a bacterial symbiont associated with Heterorhabditis zealandica.</title>
        <authorList>
            <person name="Naidoo S."/>
            <person name="Featherston J."/>
            <person name="Mothupi B."/>
            <person name="Gray V.M."/>
        </authorList>
    </citation>
    <scope>NUCLEOTIDE SEQUENCE [LARGE SCALE GENOMIC DNA]</scope>
    <source>
        <strain evidence="11 12">VMG</strain>
    </source>
</reference>
<dbReference type="OrthoDB" id="9784823at2"/>
<evidence type="ECO:0000313" key="11">
    <source>
        <dbReference type="EMBL" id="KOY63643.1"/>
    </source>
</evidence>
<keyword evidence="6" id="KW-0680">Restriction system</keyword>
<accession>A0A5B0WQS6</accession>
<dbReference type="InterPro" id="IPR029063">
    <property type="entry name" value="SAM-dependent_MTases_sf"/>
</dbReference>
<dbReference type="CDD" id="cd02440">
    <property type="entry name" value="AdoMet_MTases"/>
    <property type="match status" value="1"/>
</dbReference>
<dbReference type="Pfam" id="PF07669">
    <property type="entry name" value="Eco57I"/>
    <property type="match status" value="1"/>
</dbReference>
<evidence type="ECO:0000256" key="2">
    <source>
        <dbReference type="ARBA" id="ARBA00011900"/>
    </source>
</evidence>
<proteinExistence type="inferred from homology"/>
<dbReference type="GO" id="GO:0009007">
    <property type="term" value="F:site-specific DNA-methyltransferase (adenine-specific) activity"/>
    <property type="evidence" value="ECO:0007669"/>
    <property type="project" value="UniProtKB-EC"/>
</dbReference>
<dbReference type="EMBL" id="LJCS01000003">
    <property type="protein sequence ID" value="KOY63643.1"/>
    <property type="molecule type" value="Genomic_DNA"/>
</dbReference>
<dbReference type="InterPro" id="IPR050953">
    <property type="entry name" value="N4_N6_ade-DNA_methylase"/>
</dbReference>
<comment type="caution">
    <text evidence="10">The sequence shown here is derived from an EMBL/GenBank/DDBJ whole genome shotgun (WGS) entry which is preliminary data.</text>
</comment>
<keyword evidence="4" id="KW-0808">Transferase</keyword>
<dbReference type="GO" id="GO:0003676">
    <property type="term" value="F:nucleic acid binding"/>
    <property type="evidence" value="ECO:0007669"/>
    <property type="project" value="InterPro"/>
</dbReference>
<dbReference type="Pfam" id="PF22837">
    <property type="entry name" value="M_Eco57I_C"/>
    <property type="match status" value="1"/>
</dbReference>
<feature type="domain" description="Type II methyltransferase M.Eco57I C-terminal" evidence="9">
    <location>
        <begin position="263"/>
        <end position="510"/>
    </location>
</feature>
<evidence type="ECO:0000256" key="3">
    <source>
        <dbReference type="ARBA" id="ARBA00022603"/>
    </source>
</evidence>
<evidence type="ECO:0000256" key="6">
    <source>
        <dbReference type="ARBA" id="ARBA00022747"/>
    </source>
</evidence>
<keyword evidence="3 10" id="KW-0489">Methyltransferase</keyword>
<dbReference type="PANTHER" id="PTHR33841">
    <property type="entry name" value="DNA METHYLTRANSFERASE YEEA-RELATED"/>
    <property type="match status" value="1"/>
</dbReference>
<comment type="similarity">
    <text evidence="1">Belongs to the N(4)/N(6)-methyltransferase family.</text>
</comment>
<evidence type="ECO:0000256" key="1">
    <source>
        <dbReference type="ARBA" id="ARBA00006594"/>
    </source>
</evidence>
<dbReference type="PROSITE" id="PS00092">
    <property type="entry name" value="N6_MTASE"/>
    <property type="match status" value="1"/>
</dbReference>
<dbReference type="GO" id="GO:0009307">
    <property type="term" value="P:DNA restriction-modification system"/>
    <property type="evidence" value="ECO:0007669"/>
    <property type="project" value="UniProtKB-KW"/>
</dbReference>
<evidence type="ECO:0000259" key="8">
    <source>
        <dbReference type="Pfam" id="PF07669"/>
    </source>
</evidence>
<feature type="domain" description="Type II methyltransferase M.TaqI-like" evidence="8">
    <location>
        <begin position="76"/>
        <end position="194"/>
    </location>
</feature>
<evidence type="ECO:0000313" key="13">
    <source>
        <dbReference type="Proteomes" id="UP000322184"/>
    </source>
</evidence>
<dbReference type="GO" id="GO:0032259">
    <property type="term" value="P:methylation"/>
    <property type="evidence" value="ECO:0007669"/>
    <property type="project" value="UniProtKB-KW"/>
</dbReference>
<dbReference type="Proteomes" id="UP000322184">
    <property type="component" value="Unassembled WGS sequence"/>
</dbReference>
<dbReference type="Proteomes" id="UP000037727">
    <property type="component" value="Unassembled WGS sequence"/>
</dbReference>
<evidence type="ECO:0000256" key="4">
    <source>
        <dbReference type="ARBA" id="ARBA00022679"/>
    </source>
</evidence>
<sequence>MKFKADQTTQKLRGGYYTPQHLADYVAKWALGKQPEAVLEPSCGDGVFVQALHNNDCDKALTLSCFELFDIEAQKALERCESLKFQNATVAEGDFLVWANKQIKEGKVQFDAVIGNPPFIRYQFLEKSFQEQAELVFKQLEQKFTKHTNAWVPFLLSSLAMLKAGGRMAMVIPSEIIHVMHAQSLRSYMGRICSKIVIIDPKEIWFEDTLQGAVIILAEKKEDPSTPSEGVGIVGVNGLDFLEDSPEELFINTLGINGETVKGKWTRATLQKSELALIQKLISHDAVHKFKDIAEVDVGIVTGANKFFLVDNKTVNHFKLEKYSHPMFGRSQHCPGILYDIQQHQTNQEQGLPTNFLYIADEFEQLSTTVKDYIQLGEAEKYHERYKCRIRKPWYKVPSVYSTEIGMLKRCHEAPRLILNEIEAYTTDTAYRVRSTFTSAENLVCSFLNPLTAITAELEGRYYGGGVLELVPSEIEKIYIPVIEGYEHDLATLNQLVKDGKVEEAMKLQGVSIFSKLGLTEQDTEDLMSIWRKLRDRRLRK</sequence>
<gene>
    <name evidence="11" type="ORF">AM629_02270</name>
    <name evidence="10" type="ORF">F0L16_10510</name>
</gene>
<reference evidence="10 13" key="2">
    <citation type="submission" date="2019-09" db="EMBL/GenBank/DDBJ databases">
        <title>Whole genome sequence of Photorhabdus heterorhabditis strain ETL (Enterobacteriales: Enterobacteriaceae) a bacterial symbiont of Heterorhabditis zealandica strain ETL (Rhabditida: Heterorhabditidae).</title>
        <authorList>
            <person name="Lulamba T.E."/>
            <person name="Serepa-Dlamini M.H."/>
        </authorList>
    </citation>
    <scope>NUCLEOTIDE SEQUENCE [LARGE SCALE GENOMIC DNA]</scope>
    <source>
        <strain evidence="10 13">ETL</strain>
    </source>
</reference>
<dbReference type="InterPro" id="IPR011639">
    <property type="entry name" value="MethylTrfase_TaqI-like_dom"/>
</dbReference>
<dbReference type="EC" id="2.1.1.72" evidence="2"/>
<evidence type="ECO:0000256" key="7">
    <source>
        <dbReference type="ARBA" id="ARBA00047942"/>
    </source>
</evidence>
<dbReference type="EMBL" id="VTUW01000016">
    <property type="protein sequence ID" value="KAA1189342.1"/>
    <property type="molecule type" value="Genomic_DNA"/>
</dbReference>
<evidence type="ECO:0000313" key="10">
    <source>
        <dbReference type="EMBL" id="KAA1189342.1"/>
    </source>
</evidence>
<dbReference type="Gene3D" id="3.40.50.150">
    <property type="entry name" value="Vaccinia Virus protein VP39"/>
    <property type="match status" value="1"/>
</dbReference>
<evidence type="ECO:0000313" key="12">
    <source>
        <dbReference type="Proteomes" id="UP000037727"/>
    </source>
</evidence>
<keyword evidence="5" id="KW-0949">S-adenosyl-L-methionine</keyword>
<organism evidence="10 13">
    <name type="scientific">Photorhabdus heterorhabditis</name>
    <dbReference type="NCBI Taxonomy" id="880156"/>
    <lineage>
        <taxon>Bacteria</taxon>
        <taxon>Pseudomonadati</taxon>
        <taxon>Pseudomonadota</taxon>
        <taxon>Gammaproteobacteria</taxon>
        <taxon>Enterobacterales</taxon>
        <taxon>Morganellaceae</taxon>
        <taxon>Photorhabdus</taxon>
    </lineage>
</organism>
<dbReference type="InterPro" id="IPR054520">
    <property type="entry name" value="M_Eco57I_C"/>
</dbReference>
<dbReference type="RefSeq" id="WP_054475760.1">
    <property type="nucleotide sequence ID" value="NZ_CAWMRL010000003.1"/>
</dbReference>
<protein>
    <recommendedName>
        <fullName evidence="2">site-specific DNA-methyltransferase (adenine-specific)</fullName>
        <ecNumber evidence="2">2.1.1.72</ecNumber>
    </recommendedName>
</protein>
<name>A0A5B0WQS6_9GAMM</name>
<evidence type="ECO:0000256" key="5">
    <source>
        <dbReference type="ARBA" id="ARBA00022691"/>
    </source>
</evidence>
<dbReference type="PANTHER" id="PTHR33841:SF5">
    <property type="entry name" value="DNA METHYLASE (MODIFICATION METHYLASE) (METHYLTRANSFERASE)-RELATED"/>
    <property type="match status" value="1"/>
</dbReference>
<dbReference type="STRING" id="880156.AM629_02270"/>
<dbReference type="PRINTS" id="PR00507">
    <property type="entry name" value="N12N6MTFRASE"/>
</dbReference>
<dbReference type="SUPFAM" id="SSF53335">
    <property type="entry name" value="S-adenosyl-L-methionine-dependent methyltransferases"/>
    <property type="match status" value="1"/>
</dbReference>